<dbReference type="Gene3D" id="3.10.120.10">
    <property type="entry name" value="Cytochrome b5-like heme/steroid binding domain"/>
    <property type="match status" value="1"/>
</dbReference>
<dbReference type="PROSITE" id="PS00072">
    <property type="entry name" value="ACYL_COA_DH_1"/>
    <property type="match status" value="1"/>
</dbReference>
<comment type="similarity">
    <text evidence="9">Belongs to the cytochrome b5 family.</text>
</comment>
<evidence type="ECO:0000256" key="5">
    <source>
        <dbReference type="ARBA" id="ARBA00022723"/>
    </source>
</evidence>
<feature type="domain" description="Cytochrome b5 heme-binding" evidence="10">
    <location>
        <begin position="1"/>
        <end position="62"/>
    </location>
</feature>
<dbReference type="InterPro" id="IPR013786">
    <property type="entry name" value="AcylCoA_DH/ox_N"/>
</dbReference>
<dbReference type="Gene3D" id="1.20.140.10">
    <property type="entry name" value="Butyryl-CoA Dehydrogenase, subunit A, domain 3"/>
    <property type="match status" value="1"/>
</dbReference>
<dbReference type="Pfam" id="PF02770">
    <property type="entry name" value="Acyl-CoA_dh_M"/>
    <property type="match status" value="1"/>
</dbReference>
<dbReference type="FunFam" id="2.40.110.10:FF:000002">
    <property type="entry name" value="Acyl-CoA dehydrogenase fadE12"/>
    <property type="match status" value="1"/>
</dbReference>
<dbReference type="Gene3D" id="1.10.540.10">
    <property type="entry name" value="Acyl-CoA dehydrogenase/oxidase, N-terminal domain"/>
    <property type="match status" value="1"/>
</dbReference>
<dbReference type="STRING" id="35722.A0A0B7NTU0"/>
<dbReference type="InterPro" id="IPR037069">
    <property type="entry name" value="AcylCoA_DH/ox_N_sf"/>
</dbReference>
<evidence type="ECO:0000259" key="10">
    <source>
        <dbReference type="PROSITE" id="PS50255"/>
    </source>
</evidence>
<dbReference type="SUPFAM" id="SSF56645">
    <property type="entry name" value="Acyl-CoA dehydrogenase NM domain-like"/>
    <property type="match status" value="1"/>
</dbReference>
<dbReference type="PROSITE" id="PS50255">
    <property type="entry name" value="CYTOCHROME_B5_2"/>
    <property type="match status" value="1"/>
</dbReference>
<dbReference type="GO" id="GO:0033539">
    <property type="term" value="P:fatty acid beta-oxidation using acyl-CoA dehydrogenase"/>
    <property type="evidence" value="ECO:0007669"/>
    <property type="project" value="TreeGrafter"/>
</dbReference>
<proteinExistence type="inferred from homology"/>
<protein>
    <recommendedName>
        <fullName evidence="10">Cytochrome b5 heme-binding domain-containing protein</fullName>
    </recommendedName>
</protein>
<keyword evidence="12" id="KW-1185">Reference proteome</keyword>
<dbReference type="InterPro" id="IPR006089">
    <property type="entry name" value="Acyl-CoA_DH_CS"/>
</dbReference>
<evidence type="ECO:0000256" key="1">
    <source>
        <dbReference type="ARBA" id="ARBA00001974"/>
    </source>
</evidence>
<organism evidence="11 12">
    <name type="scientific">Parasitella parasitica</name>
    <dbReference type="NCBI Taxonomy" id="35722"/>
    <lineage>
        <taxon>Eukaryota</taxon>
        <taxon>Fungi</taxon>
        <taxon>Fungi incertae sedis</taxon>
        <taxon>Mucoromycota</taxon>
        <taxon>Mucoromycotina</taxon>
        <taxon>Mucoromycetes</taxon>
        <taxon>Mucorales</taxon>
        <taxon>Mucorineae</taxon>
        <taxon>Mucoraceae</taxon>
        <taxon>Parasitella</taxon>
    </lineage>
</organism>
<dbReference type="InterPro" id="IPR036250">
    <property type="entry name" value="AcylCo_DH-like_C"/>
</dbReference>
<dbReference type="EMBL" id="LN733964">
    <property type="protein sequence ID" value="CEP18910.1"/>
    <property type="molecule type" value="Genomic_DNA"/>
</dbReference>
<evidence type="ECO:0000313" key="12">
    <source>
        <dbReference type="Proteomes" id="UP000054107"/>
    </source>
</evidence>
<dbReference type="Pfam" id="PF00173">
    <property type="entry name" value="Cyt-b5"/>
    <property type="match status" value="1"/>
</dbReference>
<gene>
    <name evidence="11" type="primary">PARPA_13219.1 scaffold 46252</name>
</gene>
<dbReference type="InterPro" id="IPR036400">
    <property type="entry name" value="Cyt_B5-like_heme/steroid_sf"/>
</dbReference>
<dbReference type="PRINTS" id="PR00363">
    <property type="entry name" value="CYTOCHROMEB5"/>
</dbReference>
<dbReference type="PANTHER" id="PTHR48083">
    <property type="entry name" value="MEDIUM-CHAIN SPECIFIC ACYL-COA DEHYDROGENASE, MITOCHONDRIAL-RELATED"/>
    <property type="match status" value="1"/>
</dbReference>
<dbReference type="PANTHER" id="PTHR48083:SF28">
    <property type="entry name" value="ACYL-COA DEHYDROGENASE FAMILY PROTEIN (AFU_ORTHOLOGUE AFUA_6G10880)-RELATED"/>
    <property type="match status" value="1"/>
</dbReference>
<reference evidence="11 12" key="1">
    <citation type="submission" date="2014-09" db="EMBL/GenBank/DDBJ databases">
        <authorList>
            <person name="Ellenberger Sabrina"/>
        </authorList>
    </citation>
    <scope>NUCLEOTIDE SEQUENCE [LARGE SCALE GENOMIC DNA]</scope>
    <source>
        <strain evidence="11 12">CBS 412.66</strain>
    </source>
</reference>
<dbReference type="GO" id="GO:0020037">
    <property type="term" value="F:heme binding"/>
    <property type="evidence" value="ECO:0007669"/>
    <property type="project" value="UniProtKB-UniRule"/>
</dbReference>
<evidence type="ECO:0000256" key="7">
    <source>
        <dbReference type="ARBA" id="ARBA00023002"/>
    </source>
</evidence>
<evidence type="ECO:0000256" key="2">
    <source>
        <dbReference type="ARBA" id="ARBA00009347"/>
    </source>
</evidence>
<keyword evidence="3 9" id="KW-0349">Heme</keyword>
<comment type="cofactor">
    <cofactor evidence="1">
        <name>FAD</name>
        <dbReference type="ChEBI" id="CHEBI:57692"/>
    </cofactor>
</comment>
<dbReference type="GO" id="GO:0003995">
    <property type="term" value="F:acyl-CoA dehydrogenase activity"/>
    <property type="evidence" value="ECO:0007669"/>
    <property type="project" value="InterPro"/>
</dbReference>
<dbReference type="PROSITE" id="PS00191">
    <property type="entry name" value="CYTOCHROME_B5_1"/>
    <property type="match status" value="1"/>
</dbReference>
<comment type="similarity">
    <text evidence="2">Belongs to the acyl-CoA dehydrogenase family.</text>
</comment>
<keyword evidence="4" id="KW-0285">Flavoprotein</keyword>
<dbReference type="Pfam" id="PF00441">
    <property type="entry name" value="Acyl-CoA_dh_1"/>
    <property type="match status" value="1"/>
</dbReference>
<dbReference type="InterPro" id="IPR009075">
    <property type="entry name" value="AcylCo_DH/oxidase_C"/>
</dbReference>
<evidence type="ECO:0000313" key="11">
    <source>
        <dbReference type="EMBL" id="CEP18910.1"/>
    </source>
</evidence>
<dbReference type="GO" id="GO:0046872">
    <property type="term" value="F:metal ion binding"/>
    <property type="evidence" value="ECO:0007669"/>
    <property type="project" value="UniProtKB-UniRule"/>
</dbReference>
<dbReference type="InterPro" id="IPR050741">
    <property type="entry name" value="Acyl-CoA_dehydrogenase"/>
</dbReference>
<keyword evidence="7" id="KW-0560">Oxidoreductase</keyword>
<dbReference type="AlphaFoldDB" id="A0A0B7NTU0"/>
<dbReference type="GO" id="GO:0050660">
    <property type="term" value="F:flavin adenine dinucleotide binding"/>
    <property type="evidence" value="ECO:0007669"/>
    <property type="project" value="InterPro"/>
</dbReference>
<keyword evidence="5 9" id="KW-0479">Metal-binding</keyword>
<dbReference type="SMART" id="SM01117">
    <property type="entry name" value="Cyt-b5"/>
    <property type="match status" value="1"/>
</dbReference>
<dbReference type="Gene3D" id="2.40.110.10">
    <property type="entry name" value="Butyryl-CoA Dehydrogenase, subunit A, domain 2"/>
    <property type="match status" value="1"/>
</dbReference>
<evidence type="ECO:0000256" key="6">
    <source>
        <dbReference type="ARBA" id="ARBA00022827"/>
    </source>
</evidence>
<evidence type="ECO:0000256" key="4">
    <source>
        <dbReference type="ARBA" id="ARBA00022630"/>
    </source>
</evidence>
<dbReference type="Proteomes" id="UP000054107">
    <property type="component" value="Unassembled WGS sequence"/>
</dbReference>
<evidence type="ECO:0000256" key="3">
    <source>
        <dbReference type="ARBA" id="ARBA00022617"/>
    </source>
</evidence>
<dbReference type="OrthoDB" id="10254877at2759"/>
<dbReference type="InterPro" id="IPR046373">
    <property type="entry name" value="Acyl-CoA_Oxase/DH_mid-dom_sf"/>
</dbReference>
<keyword evidence="8 9" id="KW-0408">Iron</keyword>
<dbReference type="InterPro" id="IPR018506">
    <property type="entry name" value="Cyt_B5_heme-BS"/>
</dbReference>
<dbReference type="InterPro" id="IPR009100">
    <property type="entry name" value="AcylCoA_DH/oxidase_NM_dom_sf"/>
</dbReference>
<accession>A0A0B7NTU0</accession>
<dbReference type="InterPro" id="IPR001199">
    <property type="entry name" value="Cyt_B5-like_heme/steroid-bd"/>
</dbReference>
<keyword evidence="6" id="KW-0274">FAD</keyword>
<sequence length="483" mass="53287">MYSWIIVHGKVYDISQFLDDHPGGKKVLLKAAGTDASKQFDAFHSPSVLTRIASKYLIGEVGAEAAEELDTDEVVDQNPLQVGELYGDCIPFGDPMWYQDWYSPYYNDSHRAVRQAVREFVEREIMPFTHEWDEAKARPREIYEKAAKAGILASCVGHVESQNVPYALPGGIAPEEFDTFHHIVVADELSRCASGGIIWGLIGGLGIGLPPILNFGSKYLKDKVVKDCLAGTKNICLAITEPAGGSDVAGLLTEAKDMGDHYLVNGEKKWITNGTFADYMTVAVRTGEEGSGFNGISFLLIERDVPGVTTRQMKCSGVWPSGTAYITFEDVRVPKKNLIGKENKGFKYIMHNFNSERLAIVIQATRFSRVCIEESIKVEATHAWMESLAYQTIQMPAEIQPIRLGGPIALCRAQSTQTFEYCAREAAQIFGGLAYTRGGQGEKIERLYREVRAFAIPGASEEIMLDLGVRQAVKVGVFMGAKM</sequence>
<dbReference type="GO" id="GO:0005737">
    <property type="term" value="C:cytoplasm"/>
    <property type="evidence" value="ECO:0007669"/>
    <property type="project" value="TreeGrafter"/>
</dbReference>
<evidence type="ECO:0000256" key="8">
    <source>
        <dbReference type="ARBA" id="ARBA00023004"/>
    </source>
</evidence>
<name>A0A0B7NTU0_9FUNG</name>
<dbReference type="SUPFAM" id="SSF55856">
    <property type="entry name" value="Cytochrome b5-like heme/steroid binding domain"/>
    <property type="match status" value="1"/>
</dbReference>
<evidence type="ECO:0000256" key="9">
    <source>
        <dbReference type="RuleBase" id="RU362121"/>
    </source>
</evidence>
<dbReference type="InterPro" id="IPR006091">
    <property type="entry name" value="Acyl-CoA_Oxase/DH_mid-dom"/>
</dbReference>
<dbReference type="SUPFAM" id="SSF47203">
    <property type="entry name" value="Acyl-CoA dehydrogenase C-terminal domain-like"/>
    <property type="match status" value="1"/>
</dbReference>
<dbReference type="Pfam" id="PF02771">
    <property type="entry name" value="Acyl-CoA_dh_N"/>
    <property type="match status" value="1"/>
</dbReference>